<evidence type="ECO:0000256" key="1">
    <source>
        <dbReference type="SAM" id="SignalP"/>
    </source>
</evidence>
<dbReference type="OrthoDB" id="9111730at2"/>
<gene>
    <name evidence="3" type="ORF">SAMN05192539_1020135</name>
</gene>
<evidence type="ECO:0000313" key="3">
    <source>
        <dbReference type="EMBL" id="SEJ85386.1"/>
    </source>
</evidence>
<accession>A0A1H7C7G6</accession>
<dbReference type="InterPro" id="IPR012347">
    <property type="entry name" value="Ferritin-like"/>
</dbReference>
<dbReference type="AlphaFoldDB" id="A0A1H7C7G6"/>
<dbReference type="RefSeq" id="WP_090869636.1">
    <property type="nucleotide sequence ID" value="NZ_FNYE01000020.1"/>
</dbReference>
<dbReference type="Proteomes" id="UP000198866">
    <property type="component" value="Unassembled WGS sequence"/>
</dbReference>
<dbReference type="InterPro" id="IPR025419">
    <property type="entry name" value="DUF4142"/>
</dbReference>
<feature type="domain" description="DUF4142" evidence="2">
    <location>
        <begin position="28"/>
        <end position="168"/>
    </location>
</feature>
<proteinExistence type="predicted"/>
<dbReference type="PANTHER" id="PTHR38593:SF1">
    <property type="entry name" value="BLR2558 PROTEIN"/>
    <property type="match status" value="1"/>
</dbReference>
<keyword evidence="4" id="KW-1185">Reference proteome</keyword>
<keyword evidence="1" id="KW-0732">Signal</keyword>
<dbReference type="STRING" id="667676.SAMN05192539_1020135"/>
<feature type="signal peptide" evidence="1">
    <location>
        <begin position="1"/>
        <end position="20"/>
    </location>
</feature>
<evidence type="ECO:0000313" key="4">
    <source>
        <dbReference type="Proteomes" id="UP000198866"/>
    </source>
</evidence>
<dbReference type="PANTHER" id="PTHR38593">
    <property type="entry name" value="BLR2558 PROTEIN"/>
    <property type="match status" value="1"/>
</dbReference>
<feature type="chain" id="PRO_5011479869" evidence="1">
    <location>
        <begin position="21"/>
        <end position="179"/>
    </location>
</feature>
<dbReference type="Gene3D" id="1.20.1260.10">
    <property type="match status" value="1"/>
</dbReference>
<organism evidence="3 4">
    <name type="scientific">Paraburkholderia diazotrophica</name>
    <dbReference type="NCBI Taxonomy" id="667676"/>
    <lineage>
        <taxon>Bacteria</taxon>
        <taxon>Pseudomonadati</taxon>
        <taxon>Pseudomonadota</taxon>
        <taxon>Betaproteobacteria</taxon>
        <taxon>Burkholderiales</taxon>
        <taxon>Burkholderiaceae</taxon>
        <taxon>Paraburkholderia</taxon>
    </lineage>
</organism>
<dbReference type="EMBL" id="FNYE01000020">
    <property type="protein sequence ID" value="SEJ85386.1"/>
    <property type="molecule type" value="Genomic_DNA"/>
</dbReference>
<reference evidence="4" key="1">
    <citation type="submission" date="2016-10" db="EMBL/GenBank/DDBJ databases">
        <authorList>
            <person name="Varghese N."/>
            <person name="Submissions S."/>
        </authorList>
    </citation>
    <scope>NUCLEOTIDE SEQUENCE [LARGE SCALE GENOMIC DNA]</scope>
    <source>
        <strain evidence="4">LMG 26031</strain>
    </source>
</reference>
<evidence type="ECO:0000259" key="2">
    <source>
        <dbReference type="Pfam" id="PF13628"/>
    </source>
</evidence>
<name>A0A1H7C7G6_9BURK</name>
<sequence>MTVKCTAGALLLLLASTICAFGQEARLTDAQIVGILLVANQAEIAAGQTALRRTQSRSIQSFASRMVDEHGQVNRETAELMQRLAATPQRSAASDALTQQSYDDLAMLNAIEAREFDQAYLDREVIFLRQLIKSVDAFIPSTRNAELKVLLVRSRPSFIFHLDQAHRLQLALERPGYGR</sequence>
<protein>
    <submittedName>
        <fullName evidence="3">Putative membrane protein</fullName>
    </submittedName>
</protein>
<dbReference type="Pfam" id="PF13628">
    <property type="entry name" value="DUF4142"/>
    <property type="match status" value="1"/>
</dbReference>